<evidence type="ECO:0000313" key="3">
    <source>
        <dbReference type="Proteomes" id="UP000001941"/>
    </source>
</evidence>
<name>Q2FL49_METHJ</name>
<dbReference type="EnsemblBacteria" id="ABD41474">
    <property type="protein sequence ID" value="ABD41474"/>
    <property type="gene ID" value="Mhun_1753"/>
</dbReference>
<dbReference type="HOGENOM" id="CLU_007795_2_0_2"/>
<dbReference type="KEGG" id="mhu:Mhun_1753"/>
<dbReference type="eggNOG" id="arCOG00889">
    <property type="taxonomic scope" value="Archaea"/>
</dbReference>
<sequence>MTQQTTPPYRKKLIEVALPLEAINKESAREKSIRHGHPSTLHLWWARRPLAACRAVIFSSLVDDPSAWPELFPTEEEQEKERERLFRIIEELVIWENSNNPGVLLKAHTEIARSLARGRNEPLPEGADAIRAYIAEHAPPLYDPFCGGGSIPLEAQRLGLKAYASDLNPVAVLITKALIEIPPKFAGMPPVNPESRKNKKISGGWEGAKGLAEDVRYYGQWMRDEAEKRIGHLYPKVKITEEMAKDRPDLVPYVGQELTVIAWIWARTVQSPNPAAGGAEVPLVRSFWLSTKKGKEAWVEPIIDREKNEYHFEVRRSDPTINGPLEGIMSRKGGRCLITDVPMPYPYIRSEAKAGRMGTRLMAIVAEGNRGRVYLSPCVEHSEIGEQIKAIWKPEGEIPKKHRNFQPPVYGMDNFGDLFTKRQLVILNCLSDLIPEIHSEISKRIKDLKLESSDENYNDYADAVATYLGFAIDKGVNYWSTLSSWHSGRDTVTSTFSRQALPMVWDFTEANPFSNSSGNISSGIDQAKKMLENIYANNPGEVYQRDASSSLLNINSTIISTDPPYYDNICYADLSDFFYVWLRRSLNSIYPDIFSTLLTPKNQELIASSNRHDGDIHKAKVFFENGLKKVFLQIKTNYNTLFPFTVYYAFKQSEVDNSDDLNSQIISTGWETMLTSLSEAGFMIIGTWPMRTELTGNLKKQFSALASSIVLVCRPRPDDAKTVTRREFLSALKKELPKSLHNLQQGLIAPVDLAQAAIGPGMAVFTRYAKVMESDGSAMTVRTALGIINQILDEVLAEQEGEFDTDTRWAVAWFEQHGMEEGPYGEAETLATAKNIAVQGLVDAGILTAKGGKVHLINRSEYPNNWDPTTDTRLPVWEATQHLIRTLENQGEQGAADLLNKLGGTMGDQARDLAYRLYAICERKKWSSEALAYNSLIISWPEISKLAQGSLTGTTGQQTL</sequence>
<dbReference type="REBASE" id="12012">
    <property type="entry name" value="M.MhuORF1753P"/>
</dbReference>
<proteinExistence type="predicted"/>
<reference evidence="3" key="1">
    <citation type="journal article" date="2016" name="Stand. Genomic Sci.">
        <title>Complete genome sequence of Methanospirillum hungatei type strain JF1.</title>
        <authorList>
            <person name="Gunsalus R.P."/>
            <person name="Cook L.E."/>
            <person name="Crable B."/>
            <person name="Rohlin L."/>
            <person name="McDonald E."/>
            <person name="Mouttaki H."/>
            <person name="Sieber J.R."/>
            <person name="Poweleit N."/>
            <person name="Zhou H."/>
            <person name="Lapidus A.L."/>
            <person name="Daligault H.E."/>
            <person name="Land M."/>
            <person name="Gilna P."/>
            <person name="Ivanova N."/>
            <person name="Kyrpides N."/>
            <person name="Culley D.E."/>
            <person name="McInerney M.J."/>
        </authorList>
    </citation>
    <scope>NUCLEOTIDE SEQUENCE [LARGE SCALE GENOMIC DNA]</scope>
    <source>
        <strain evidence="3">ATCC 27890 / DSM 864 / NBRC 100397 / JF-1</strain>
    </source>
</reference>
<dbReference type="Gene3D" id="3.40.50.150">
    <property type="entry name" value="Vaccinia Virus protein VP39"/>
    <property type="match status" value="1"/>
</dbReference>
<dbReference type="Pfam" id="PF06634">
    <property type="entry name" value="DUF1156"/>
    <property type="match status" value="1"/>
</dbReference>
<dbReference type="RefSeq" id="WP_011448738.1">
    <property type="nucleotide sequence ID" value="NC_007796.1"/>
</dbReference>
<feature type="domain" description="DUF1156" evidence="1">
    <location>
        <begin position="17"/>
        <end position="88"/>
    </location>
</feature>
<evidence type="ECO:0000259" key="1">
    <source>
        <dbReference type="Pfam" id="PF06634"/>
    </source>
</evidence>
<dbReference type="SUPFAM" id="SSF53335">
    <property type="entry name" value="S-adenosyl-L-methionine-dependent methyltransferases"/>
    <property type="match status" value="1"/>
</dbReference>
<accession>Q2FL49</accession>
<organism evidence="2 3">
    <name type="scientific">Methanospirillum hungatei JF-1 (strain ATCC 27890 / DSM 864 / NBRC 100397 / JF-1)</name>
    <dbReference type="NCBI Taxonomy" id="323259"/>
    <lineage>
        <taxon>Archaea</taxon>
        <taxon>Methanobacteriati</taxon>
        <taxon>Methanobacteriota</taxon>
        <taxon>Stenosarchaea group</taxon>
        <taxon>Methanomicrobia</taxon>
        <taxon>Methanomicrobiales</taxon>
        <taxon>Methanospirillaceae</taxon>
        <taxon>Methanospirillum</taxon>
    </lineage>
</organism>
<keyword evidence="3" id="KW-1185">Reference proteome</keyword>
<dbReference type="GeneID" id="3924703"/>
<dbReference type="Proteomes" id="UP000001941">
    <property type="component" value="Chromosome"/>
</dbReference>
<dbReference type="InterPro" id="IPR029063">
    <property type="entry name" value="SAM-dependent_MTases_sf"/>
</dbReference>
<dbReference type="InParanoid" id="Q2FL49"/>
<dbReference type="AlphaFoldDB" id="Q2FL49"/>
<dbReference type="EMBL" id="CP000254">
    <property type="protein sequence ID" value="ABD41474.1"/>
    <property type="molecule type" value="Genomic_DNA"/>
</dbReference>
<evidence type="ECO:0000313" key="2">
    <source>
        <dbReference type="EMBL" id="ABD41474.1"/>
    </source>
</evidence>
<dbReference type="InterPro" id="IPR009537">
    <property type="entry name" value="DUF1156"/>
</dbReference>
<dbReference type="STRING" id="323259.Mhun_1753"/>
<dbReference type="OrthoDB" id="93530at2157"/>
<gene>
    <name evidence="2" type="ordered locus">Mhun_1753</name>
</gene>
<protein>
    <recommendedName>
        <fullName evidence="1">DUF1156 domain-containing protein</fullName>
    </recommendedName>
</protein>